<evidence type="ECO:0000256" key="4">
    <source>
        <dbReference type="ARBA" id="ARBA00022679"/>
    </source>
</evidence>
<keyword evidence="4" id="KW-0808">Transferase</keyword>
<evidence type="ECO:0000313" key="17">
    <source>
        <dbReference type="EMBL" id="RCW38945.1"/>
    </source>
</evidence>
<dbReference type="Pfam" id="PF07494">
    <property type="entry name" value="Reg_prop"/>
    <property type="match status" value="6"/>
</dbReference>
<dbReference type="CDD" id="cd17574">
    <property type="entry name" value="REC_OmpR"/>
    <property type="match status" value="1"/>
</dbReference>
<dbReference type="SMART" id="SM00387">
    <property type="entry name" value="HATPase_c"/>
    <property type="match status" value="1"/>
</dbReference>
<feature type="domain" description="HTH araC/xylS-type" evidence="14">
    <location>
        <begin position="1335"/>
        <end position="1433"/>
    </location>
</feature>
<dbReference type="Pfam" id="PF07495">
    <property type="entry name" value="Y_Y_Y"/>
    <property type="match status" value="1"/>
</dbReference>
<gene>
    <name evidence="17" type="ORF">DFO77_10299</name>
</gene>
<evidence type="ECO:0000256" key="8">
    <source>
        <dbReference type="ARBA" id="ARBA00023012"/>
    </source>
</evidence>
<feature type="coiled-coil region" evidence="13">
    <location>
        <begin position="836"/>
        <end position="905"/>
    </location>
</feature>
<evidence type="ECO:0000256" key="2">
    <source>
        <dbReference type="ARBA" id="ARBA00012438"/>
    </source>
</evidence>
<protein>
    <recommendedName>
        <fullName evidence="2">histidine kinase</fullName>
        <ecNumber evidence="2">2.7.13.3</ecNumber>
    </recommendedName>
</protein>
<dbReference type="InterPro" id="IPR004358">
    <property type="entry name" value="Sig_transdc_His_kin-like_C"/>
</dbReference>
<dbReference type="Pfam" id="PF12833">
    <property type="entry name" value="HTH_18"/>
    <property type="match status" value="1"/>
</dbReference>
<dbReference type="SUPFAM" id="SSF47384">
    <property type="entry name" value="Homodimeric domain of signal transducing histidine kinase"/>
    <property type="match status" value="1"/>
</dbReference>
<dbReference type="GO" id="GO:0043565">
    <property type="term" value="F:sequence-specific DNA binding"/>
    <property type="evidence" value="ECO:0007669"/>
    <property type="project" value="InterPro"/>
</dbReference>
<evidence type="ECO:0000256" key="11">
    <source>
        <dbReference type="ARBA" id="ARBA00023163"/>
    </source>
</evidence>
<keyword evidence="5" id="KW-0547">Nucleotide-binding</keyword>
<evidence type="ECO:0000256" key="7">
    <source>
        <dbReference type="ARBA" id="ARBA00022840"/>
    </source>
</evidence>
<evidence type="ECO:0000256" key="13">
    <source>
        <dbReference type="SAM" id="Coils"/>
    </source>
</evidence>
<dbReference type="InterPro" id="IPR018062">
    <property type="entry name" value="HTH_AraC-typ_CS"/>
</dbReference>
<dbReference type="PROSITE" id="PS01124">
    <property type="entry name" value="HTH_ARAC_FAMILY_2"/>
    <property type="match status" value="1"/>
</dbReference>
<dbReference type="SUPFAM" id="SSF46689">
    <property type="entry name" value="Homeodomain-like"/>
    <property type="match status" value="1"/>
</dbReference>
<dbReference type="Gene3D" id="1.10.287.130">
    <property type="match status" value="1"/>
</dbReference>
<keyword evidence="6 17" id="KW-0418">Kinase</keyword>
<dbReference type="InterPro" id="IPR036890">
    <property type="entry name" value="HATPase_C_sf"/>
</dbReference>
<dbReference type="InterPro" id="IPR009057">
    <property type="entry name" value="Homeodomain-like_sf"/>
</dbReference>
<evidence type="ECO:0000256" key="12">
    <source>
        <dbReference type="PROSITE-ProRule" id="PRU00169"/>
    </source>
</evidence>
<keyword evidence="8" id="KW-0902">Two-component regulatory system</keyword>
<evidence type="ECO:0000259" key="16">
    <source>
        <dbReference type="PROSITE" id="PS50110"/>
    </source>
</evidence>
<evidence type="ECO:0000256" key="5">
    <source>
        <dbReference type="ARBA" id="ARBA00022741"/>
    </source>
</evidence>
<keyword evidence="18" id="KW-1185">Reference proteome</keyword>
<dbReference type="EC" id="2.7.13.3" evidence="2"/>
<proteinExistence type="predicted"/>
<evidence type="ECO:0000259" key="14">
    <source>
        <dbReference type="PROSITE" id="PS01124"/>
    </source>
</evidence>
<dbReference type="InterPro" id="IPR003594">
    <property type="entry name" value="HATPase_dom"/>
</dbReference>
<dbReference type="InterPro" id="IPR013783">
    <property type="entry name" value="Ig-like_fold"/>
</dbReference>
<dbReference type="SMART" id="SM00388">
    <property type="entry name" value="HisKA"/>
    <property type="match status" value="1"/>
</dbReference>
<dbReference type="PANTHER" id="PTHR43547:SF2">
    <property type="entry name" value="HYBRID SIGNAL TRANSDUCTION HISTIDINE KINASE C"/>
    <property type="match status" value="1"/>
</dbReference>
<sequence>MGFLKRVLFLFLFLVWTPLLFFVRGEFSYHVQYLTIDQGLPQNTVNDILRDQDGFMWFATGNGLSRYDGYDFMNYWKPDLPSNLVNGLTQSHESYIWVGTSQGLMRYDKVSEEFEKILLSDDPKQSFNIVSLYTDRSNRVWVGTYEHGLFLLTESDGKWDVRHYDSSSSLLPGDHVVSFTQMKDGRLLIGTNHGIAVFDEQRSGIHLFSHGGLQDAMILSIFESREGDLWIGTLNGLWVYNPVTGRDEWFFHNPLDSSSLSHNRVNSIVQDFRGNIYIGSLGGLDVYKPSGNSFESFPFNTIDEFSLNSIFINALEIDQEGNVWVGTEKGGVNHFNLYQKPFNYIIHEPNNPNSLSHNTINSINGEGDILWIGTAGGGLNRFNRRTGEFDRFRYEPGNSFSIPSDYITAITKTPEGTLWVGTWGSGLAKMMPDGTFRTVIPPVPDPETNFQNAFISSLLYDAGGYLFVGTEGGLAILNLSTEKFIDINQDDNALVQVSEIGCLMKDDRNNLWIGTRVGLFKVTLDALNLPLNANCPERQLQVFKSSADGIPGNYITSLARDMDGNIWIGTYGDGLVEATSDADGSDYSFRQYNKSDGLSNNVIYAIQEDVAGFIWVSTDYGLSRINSETGQIDNFFADDGLLSDQFYWSASYKSDEGELFFGSINGVNHFFPSGFPVYPHEPEVSISSFKIFNSEIEVGDKRNGNVVLKKPVQDVEEISLSYKDNVFSLEFTALDYFLTRKIKYAYQLEGVDRDWVEVSSNQRSASYTNLKGGTYLFKVKASNSDGRWSDEVTTLRITIRPPFWQTTWFLVLLTIALIAGTILYIRHHTKRLLLEKEKLERTVRERTEKIAEQNEQMRHQAEELKATNTDLQRKSDEVEGQKLELEEKNREILLQRDKLLQLNEEIESINQSRLRFFTNISHEFRTPLTLIISPVERLLKEMHLPGMAHELLTSVQRNARRLNLLIDQLLMFRKIETGNLSVRISNNDLSAFISEVFHAYDVLAKQKNISYLQEVNLENEPYWFDDEKLENILYNLLSNAFKYTPEGGTIKLKVTQENVEDQKPSLIIEVSDTGTGIQEEQMEKIFKRFYRTAGDSNTKGTGIGLALTKDLVDVMNGSIVVARNGSRGSRFIVTLPYRKEDFPGAEVNELPTYDSAEINNKVQVVLDDIKEEEVFLDVNEGGNVDEATVLIVEDNKELALFIANSLSGKYHVQVAENGKIGYDIARKNPPDLIISDVMMPEMDGIEMCRQIKNNLYTSHVPVIMLSAKALLEDQLQGLQFGADDYISKPFNLDILKAKVHNAIETRRKIRSLFTAQADIPQVNQESESLDDKFLSKAYDVLEQSYSNPDFSVEMFSDSMFVSRSLLYKKLKALVDLSPNDFITIYRLKKARPLILSKEMTVSEVAYSVGFNDPKYFSRVFKKFFKKTPSEYLE</sequence>
<dbReference type="Pfam" id="PF02518">
    <property type="entry name" value="HATPase_c"/>
    <property type="match status" value="1"/>
</dbReference>
<dbReference type="Pfam" id="PF00072">
    <property type="entry name" value="Response_reg"/>
    <property type="match status" value="1"/>
</dbReference>
<dbReference type="Gene3D" id="2.130.10.10">
    <property type="entry name" value="YVTN repeat-like/Quinoprotein amine dehydrogenase"/>
    <property type="match status" value="3"/>
</dbReference>
<keyword evidence="3 12" id="KW-0597">Phosphoprotein</keyword>
<dbReference type="PROSITE" id="PS50109">
    <property type="entry name" value="HIS_KIN"/>
    <property type="match status" value="1"/>
</dbReference>
<dbReference type="InterPro" id="IPR011123">
    <property type="entry name" value="Y_Y_Y"/>
</dbReference>
<dbReference type="SUPFAM" id="SSF55874">
    <property type="entry name" value="ATPase domain of HSP90 chaperone/DNA topoisomerase II/histidine kinase"/>
    <property type="match status" value="1"/>
</dbReference>
<dbReference type="CDD" id="cd00146">
    <property type="entry name" value="PKD"/>
    <property type="match status" value="1"/>
</dbReference>
<evidence type="ECO:0000256" key="9">
    <source>
        <dbReference type="ARBA" id="ARBA00023015"/>
    </source>
</evidence>
<dbReference type="InterPro" id="IPR005467">
    <property type="entry name" value="His_kinase_dom"/>
</dbReference>
<comment type="catalytic activity">
    <reaction evidence="1">
        <text>ATP + protein L-histidine = ADP + protein N-phospho-L-histidine.</text>
        <dbReference type="EC" id="2.7.13.3"/>
    </reaction>
</comment>
<feature type="modified residue" description="4-aspartylphosphate" evidence="12">
    <location>
        <position position="1236"/>
    </location>
</feature>
<dbReference type="InterPro" id="IPR018060">
    <property type="entry name" value="HTH_AraC"/>
</dbReference>
<feature type="domain" description="Histidine kinase" evidence="15">
    <location>
        <begin position="919"/>
        <end position="1139"/>
    </location>
</feature>
<dbReference type="SUPFAM" id="SSF52172">
    <property type="entry name" value="CheY-like"/>
    <property type="match status" value="1"/>
</dbReference>
<dbReference type="Gene3D" id="1.10.10.60">
    <property type="entry name" value="Homeodomain-like"/>
    <property type="match status" value="1"/>
</dbReference>
<dbReference type="SMART" id="SM00448">
    <property type="entry name" value="REC"/>
    <property type="match status" value="1"/>
</dbReference>
<dbReference type="PANTHER" id="PTHR43547">
    <property type="entry name" value="TWO-COMPONENT HISTIDINE KINASE"/>
    <property type="match status" value="1"/>
</dbReference>
<evidence type="ECO:0000259" key="15">
    <source>
        <dbReference type="PROSITE" id="PS50109"/>
    </source>
</evidence>
<dbReference type="SMART" id="SM00342">
    <property type="entry name" value="HTH_ARAC"/>
    <property type="match status" value="1"/>
</dbReference>
<dbReference type="PRINTS" id="PR00344">
    <property type="entry name" value="BCTRLSENSOR"/>
</dbReference>
<accession>A0A368VFD6</accession>
<dbReference type="GO" id="GO:0003700">
    <property type="term" value="F:DNA-binding transcription factor activity"/>
    <property type="evidence" value="ECO:0007669"/>
    <property type="project" value="InterPro"/>
</dbReference>
<dbReference type="Proteomes" id="UP000252733">
    <property type="component" value="Unassembled WGS sequence"/>
</dbReference>
<dbReference type="PROSITE" id="PS00041">
    <property type="entry name" value="HTH_ARAC_FAMILY_1"/>
    <property type="match status" value="1"/>
</dbReference>
<dbReference type="FunFam" id="3.30.565.10:FF:000037">
    <property type="entry name" value="Hybrid sensor histidine kinase/response regulator"/>
    <property type="match status" value="1"/>
</dbReference>
<dbReference type="InterPro" id="IPR011006">
    <property type="entry name" value="CheY-like_superfamily"/>
</dbReference>
<dbReference type="CDD" id="cd00082">
    <property type="entry name" value="HisKA"/>
    <property type="match status" value="1"/>
</dbReference>
<dbReference type="GO" id="GO:0005524">
    <property type="term" value="F:ATP binding"/>
    <property type="evidence" value="ECO:0007669"/>
    <property type="project" value="UniProtKB-KW"/>
</dbReference>
<keyword evidence="7" id="KW-0067">ATP-binding</keyword>
<keyword evidence="10" id="KW-0238">DNA-binding</keyword>
<evidence type="ECO:0000256" key="1">
    <source>
        <dbReference type="ARBA" id="ARBA00000085"/>
    </source>
</evidence>
<evidence type="ECO:0000313" key="18">
    <source>
        <dbReference type="Proteomes" id="UP000252733"/>
    </source>
</evidence>
<dbReference type="InterPro" id="IPR001789">
    <property type="entry name" value="Sig_transdc_resp-reg_receiver"/>
</dbReference>
<evidence type="ECO:0000256" key="3">
    <source>
        <dbReference type="ARBA" id="ARBA00022553"/>
    </source>
</evidence>
<dbReference type="InterPro" id="IPR003661">
    <property type="entry name" value="HisK_dim/P_dom"/>
</dbReference>
<dbReference type="InterPro" id="IPR015943">
    <property type="entry name" value="WD40/YVTN_repeat-like_dom_sf"/>
</dbReference>
<organism evidence="17 18">
    <name type="scientific">Marinilabilia salmonicolor</name>
    <dbReference type="NCBI Taxonomy" id="989"/>
    <lineage>
        <taxon>Bacteria</taxon>
        <taxon>Pseudomonadati</taxon>
        <taxon>Bacteroidota</taxon>
        <taxon>Bacteroidia</taxon>
        <taxon>Marinilabiliales</taxon>
        <taxon>Marinilabiliaceae</taxon>
        <taxon>Marinilabilia</taxon>
    </lineage>
</organism>
<dbReference type="PROSITE" id="PS50110">
    <property type="entry name" value="RESPONSE_REGULATORY"/>
    <property type="match status" value="1"/>
</dbReference>
<name>A0A368VFD6_9BACT</name>
<dbReference type="Gene3D" id="3.40.50.2300">
    <property type="match status" value="1"/>
</dbReference>
<dbReference type="FunFam" id="2.60.40.10:FF:000791">
    <property type="entry name" value="Two-component system sensor histidine kinase/response regulator"/>
    <property type="match status" value="1"/>
</dbReference>
<keyword evidence="9" id="KW-0805">Transcription regulation</keyword>
<keyword evidence="13" id="KW-0175">Coiled coil</keyword>
<evidence type="ECO:0000256" key="10">
    <source>
        <dbReference type="ARBA" id="ARBA00023125"/>
    </source>
</evidence>
<dbReference type="EMBL" id="QPIZ01000002">
    <property type="protein sequence ID" value="RCW38945.1"/>
    <property type="molecule type" value="Genomic_DNA"/>
</dbReference>
<feature type="domain" description="Response regulatory" evidence="16">
    <location>
        <begin position="1188"/>
        <end position="1303"/>
    </location>
</feature>
<dbReference type="InterPro" id="IPR011110">
    <property type="entry name" value="Reg_prop"/>
</dbReference>
<evidence type="ECO:0000256" key="6">
    <source>
        <dbReference type="ARBA" id="ARBA00022777"/>
    </source>
</evidence>
<dbReference type="InterPro" id="IPR036097">
    <property type="entry name" value="HisK_dim/P_sf"/>
</dbReference>
<dbReference type="Gene3D" id="3.30.565.10">
    <property type="entry name" value="Histidine kinase-like ATPase, C-terminal domain"/>
    <property type="match status" value="1"/>
</dbReference>
<dbReference type="SUPFAM" id="SSF63829">
    <property type="entry name" value="Calcium-dependent phosphotriesterase"/>
    <property type="match status" value="3"/>
</dbReference>
<dbReference type="Gene3D" id="2.60.40.10">
    <property type="entry name" value="Immunoglobulins"/>
    <property type="match status" value="1"/>
</dbReference>
<dbReference type="GO" id="GO:0000155">
    <property type="term" value="F:phosphorelay sensor kinase activity"/>
    <property type="evidence" value="ECO:0007669"/>
    <property type="project" value="InterPro"/>
</dbReference>
<comment type="caution">
    <text evidence="17">The sequence shown here is derived from an EMBL/GenBank/DDBJ whole genome shotgun (WGS) entry which is preliminary data.</text>
</comment>
<dbReference type="Pfam" id="PF00512">
    <property type="entry name" value="HisKA"/>
    <property type="match status" value="1"/>
</dbReference>
<reference evidence="17 18" key="1">
    <citation type="submission" date="2018-07" db="EMBL/GenBank/DDBJ databases">
        <title>Freshwater and sediment microbial communities from various areas in North America, analyzing microbe dynamics in response to fracking.</title>
        <authorList>
            <person name="Lamendella R."/>
        </authorList>
    </citation>
    <scope>NUCLEOTIDE SEQUENCE [LARGE SCALE GENOMIC DNA]</scope>
    <source>
        <strain evidence="17 18">160A</strain>
    </source>
</reference>
<keyword evidence="11" id="KW-0804">Transcription</keyword>